<evidence type="ECO:0000313" key="2">
    <source>
        <dbReference type="Proteomes" id="UP001239213"/>
    </source>
</evidence>
<proteinExistence type="predicted"/>
<organism evidence="1 2">
    <name type="scientific">Colletotrichum cuscutae</name>
    <dbReference type="NCBI Taxonomy" id="1209917"/>
    <lineage>
        <taxon>Eukaryota</taxon>
        <taxon>Fungi</taxon>
        <taxon>Dikarya</taxon>
        <taxon>Ascomycota</taxon>
        <taxon>Pezizomycotina</taxon>
        <taxon>Sordariomycetes</taxon>
        <taxon>Hypocreomycetidae</taxon>
        <taxon>Glomerellales</taxon>
        <taxon>Glomerellaceae</taxon>
        <taxon>Colletotrichum</taxon>
        <taxon>Colletotrichum acutatum species complex</taxon>
    </lineage>
</organism>
<keyword evidence="2" id="KW-1185">Reference proteome</keyword>
<evidence type="ECO:0000313" key="1">
    <source>
        <dbReference type="EMBL" id="KAK1470344.1"/>
    </source>
</evidence>
<dbReference type="EMBL" id="MPDP01000235">
    <property type="protein sequence ID" value="KAK1470344.1"/>
    <property type="molecule type" value="Genomic_DNA"/>
</dbReference>
<sequence>MLVEMQVCPSFPIPLAPPRVRKGTCSSERRSRTENETNISFFSMFDGVDTQLHYAACASLAGGGARPVLRTAVRARMLRAREDPVSRRGGPRQVGACRVFFAGDAETLQRGKSPTGASATSQVVLVLVHLTLFMGPHKKPCGVAILKRFLGFVGQPPRESMCHWWRIEALARRDFFLSILSVNFVVMDRSERWIELTMGRRFMRARKEYKERLESHESVIGRWRDIIDITWIIIFPSNNCTSTLILSPSDTQ</sequence>
<name>A0AAI9XZW3_9PEZI</name>
<protein>
    <submittedName>
        <fullName evidence="1">Uncharacterized protein</fullName>
    </submittedName>
</protein>
<reference evidence="1" key="1">
    <citation type="submission" date="2016-11" db="EMBL/GenBank/DDBJ databases">
        <title>The genome sequence of Colletotrichum cuscutae.</title>
        <authorList>
            <person name="Baroncelli R."/>
        </authorList>
    </citation>
    <scope>NUCLEOTIDE SEQUENCE</scope>
    <source>
        <strain evidence="1">IMI 304802</strain>
    </source>
</reference>
<gene>
    <name evidence="1" type="ORF">CCUS01_06446</name>
</gene>
<accession>A0AAI9XZW3</accession>
<comment type="caution">
    <text evidence="1">The sequence shown here is derived from an EMBL/GenBank/DDBJ whole genome shotgun (WGS) entry which is preliminary data.</text>
</comment>
<dbReference type="Proteomes" id="UP001239213">
    <property type="component" value="Unassembled WGS sequence"/>
</dbReference>
<dbReference type="AlphaFoldDB" id="A0AAI9XZW3"/>